<evidence type="ECO:0000256" key="1">
    <source>
        <dbReference type="SAM" id="Phobius"/>
    </source>
</evidence>
<dbReference type="HOGENOM" id="CLU_217024_0_0_6"/>
<keyword evidence="1" id="KW-0812">Transmembrane</keyword>
<proteinExistence type="predicted"/>
<dbReference type="EMBL" id="CP006918">
    <property type="protein sequence ID" value="AHM79180.1"/>
    <property type="molecule type" value="Genomic_DNA"/>
</dbReference>
<evidence type="ECO:0000313" key="2">
    <source>
        <dbReference type="EMBL" id="AHM79180.1"/>
    </source>
</evidence>
<dbReference type="AlphaFoldDB" id="W8UJG4"/>
<sequence>MINDLPYYPGYEWRAVGDDLVLVALSTAIVTAVINGVFD</sequence>
<name>W8UJG4_KLEPN</name>
<dbReference type="KEGG" id="kps:KPNJ2_02400"/>
<feature type="transmembrane region" description="Helical" evidence="1">
    <location>
        <begin position="20"/>
        <end position="38"/>
    </location>
</feature>
<keyword evidence="1" id="KW-1133">Transmembrane helix</keyword>
<accession>W8UJG4</accession>
<evidence type="ECO:0000313" key="3">
    <source>
        <dbReference type="Proteomes" id="UP000019586"/>
    </source>
</evidence>
<reference evidence="2 3" key="1">
    <citation type="journal article" date="2014" name="Proc. Natl. Acad. Sci. U.S.A.">
        <title>Molecular dissection of the evolution of carbapenem-resistant multilocus sequence type 258 Klebsiella pneumoniae.</title>
        <authorList>
            <person name="Deleo F.R."/>
            <person name="Chen L."/>
            <person name="Porcella S.F."/>
            <person name="Martens C.A."/>
            <person name="Kobayashi S.D."/>
            <person name="Porter A.R."/>
            <person name="Chavda K.D."/>
            <person name="Jacobs M.R."/>
            <person name="Mathema B."/>
            <person name="Olsen R.J."/>
            <person name="Bonomo R.A."/>
            <person name="Musser J.M."/>
            <person name="Kreiswirth B.N."/>
        </authorList>
    </citation>
    <scope>NUCLEOTIDE SEQUENCE [LARGE SCALE GENOMIC DNA]</scope>
    <source>
        <strain evidence="2">30684/NJST258_2</strain>
    </source>
</reference>
<dbReference type="PATRIC" id="fig|1420013.3.peg.2257"/>
<keyword evidence="1" id="KW-0472">Membrane</keyword>
<protein>
    <submittedName>
        <fullName evidence="2">Virulence gene, cigr</fullName>
    </submittedName>
</protein>
<gene>
    <name evidence="2" type="ORF">KPNJ2_02400</name>
</gene>
<dbReference type="Proteomes" id="UP000019586">
    <property type="component" value="Chromosome"/>
</dbReference>
<organism evidence="2 3">
    <name type="scientific">Klebsiella pneumoniae 30684/NJST258_2</name>
    <dbReference type="NCBI Taxonomy" id="1420013"/>
    <lineage>
        <taxon>Bacteria</taxon>
        <taxon>Pseudomonadati</taxon>
        <taxon>Pseudomonadota</taxon>
        <taxon>Gammaproteobacteria</taxon>
        <taxon>Enterobacterales</taxon>
        <taxon>Enterobacteriaceae</taxon>
        <taxon>Klebsiella/Raoultella group</taxon>
        <taxon>Klebsiella</taxon>
        <taxon>Klebsiella pneumoniae complex</taxon>
    </lineage>
</organism>
<dbReference type="Gene3D" id="3.10.450.160">
    <property type="entry name" value="inner membrane protein cigr"/>
    <property type="match status" value="1"/>
</dbReference>